<protein>
    <submittedName>
        <fullName evidence="2">Zn-dependent hydrolase, glyoxylase</fullName>
    </submittedName>
</protein>
<evidence type="ECO:0000259" key="1">
    <source>
        <dbReference type="SMART" id="SM00849"/>
    </source>
</evidence>
<dbReference type="STRING" id="1146883.BLASA_1443"/>
<dbReference type="HOGENOM" id="CLU_056342_1_1_11"/>
<dbReference type="AlphaFoldDB" id="H6RKF6"/>
<dbReference type="GO" id="GO:0016787">
    <property type="term" value="F:hydrolase activity"/>
    <property type="evidence" value="ECO:0007669"/>
    <property type="project" value="UniProtKB-KW"/>
</dbReference>
<gene>
    <name evidence="2" type="ordered locus">BLASA_1443</name>
</gene>
<proteinExistence type="predicted"/>
<dbReference type="eggNOG" id="COG0491">
    <property type="taxonomic scope" value="Bacteria"/>
</dbReference>
<reference evidence="2 3" key="1">
    <citation type="journal article" date="2012" name="J. Bacteriol.">
        <title>Genome Sequence of Blastococcus saxobsidens DD2, a Stone-Inhabiting Bacterium.</title>
        <authorList>
            <person name="Chouaia B."/>
            <person name="Crotti E."/>
            <person name="Brusetti L."/>
            <person name="Daffonchio D."/>
            <person name="Essoussi I."/>
            <person name="Nouioui I."/>
            <person name="Sbissi I."/>
            <person name="Ghodhbane-Gtari F."/>
            <person name="Gtari M."/>
            <person name="Vacherie B."/>
            <person name="Barbe V."/>
            <person name="Medigue C."/>
            <person name="Gury J."/>
            <person name="Pujic P."/>
            <person name="Normand P."/>
        </authorList>
    </citation>
    <scope>NUCLEOTIDE SEQUENCE [LARGE SCALE GENOMIC DNA]</scope>
    <source>
        <strain evidence="2 3">DD2</strain>
    </source>
</reference>
<organism evidence="2 3">
    <name type="scientific">Blastococcus saxobsidens (strain DD2)</name>
    <dbReference type="NCBI Taxonomy" id="1146883"/>
    <lineage>
        <taxon>Bacteria</taxon>
        <taxon>Bacillati</taxon>
        <taxon>Actinomycetota</taxon>
        <taxon>Actinomycetes</taxon>
        <taxon>Geodermatophilales</taxon>
        <taxon>Geodermatophilaceae</taxon>
        <taxon>Blastococcus</taxon>
    </lineage>
</organism>
<dbReference type="Gene3D" id="3.60.15.10">
    <property type="entry name" value="Ribonuclease Z/Hydroxyacylglutathione hydrolase-like"/>
    <property type="match status" value="1"/>
</dbReference>
<accession>H6RKF6</accession>
<dbReference type="InterPro" id="IPR036866">
    <property type="entry name" value="RibonucZ/Hydroxyglut_hydro"/>
</dbReference>
<keyword evidence="3" id="KW-1185">Reference proteome</keyword>
<feature type="domain" description="Metallo-beta-lactamase" evidence="1">
    <location>
        <begin position="35"/>
        <end position="215"/>
    </location>
</feature>
<dbReference type="Pfam" id="PF00753">
    <property type="entry name" value="Lactamase_B"/>
    <property type="match status" value="1"/>
</dbReference>
<sequence length="311" mass="33202">MSNSRNATATLPPPTLENLGGGFSAFVQLDGGWGLNNAGVHVGERGVTLVDTAFTAARGQGLRDAVASLTGTPVRTIVNTHHHGDHTYGNYLFPEATIVGHDLCRESMLAVGLETQEWFPGVEWGDLEIAAPTVTFSDSVTVWCDDIETTLRYVGRPAHTTNDVTMWVPSRGLLFAGDLVFNGGTPFVVMGSVQGLIDALTDLSSLDAGTLVPGHGAVCDSAVIGDQLIYLRFVQEQAKEGLAAGDEPLEVARRTDLGEFAGWTDSERLVGNLHRAYSELRGEPQGVPLDYHLIVDEMIAFNGGRPLTCLA</sequence>
<dbReference type="Proteomes" id="UP000007517">
    <property type="component" value="Chromosome"/>
</dbReference>
<dbReference type="OrthoDB" id="420651at2"/>
<dbReference type="EMBL" id="FO117623">
    <property type="protein sequence ID" value="CCG02375.1"/>
    <property type="molecule type" value="Genomic_DNA"/>
</dbReference>
<evidence type="ECO:0000313" key="2">
    <source>
        <dbReference type="EMBL" id="CCG02375.1"/>
    </source>
</evidence>
<dbReference type="InterPro" id="IPR001279">
    <property type="entry name" value="Metallo-B-lactamas"/>
</dbReference>
<name>H6RKF6_BLASD</name>
<dbReference type="SUPFAM" id="SSF56281">
    <property type="entry name" value="Metallo-hydrolase/oxidoreductase"/>
    <property type="match status" value="1"/>
</dbReference>
<keyword evidence="2" id="KW-0378">Hydrolase</keyword>
<dbReference type="SMART" id="SM00849">
    <property type="entry name" value="Lactamase_B"/>
    <property type="match status" value="1"/>
</dbReference>
<dbReference type="RefSeq" id="WP_014375270.1">
    <property type="nucleotide sequence ID" value="NC_016943.1"/>
</dbReference>
<dbReference type="CDD" id="cd16282">
    <property type="entry name" value="metallo-hydrolase-like_MBL-fold"/>
    <property type="match status" value="1"/>
</dbReference>
<reference evidence="3" key="2">
    <citation type="submission" date="2012-02" db="EMBL/GenBank/DDBJ databases">
        <title>Complete genome sequence of Blastococcus saxobsidens strain DD2.</title>
        <authorList>
            <person name="Genoscope."/>
        </authorList>
    </citation>
    <scope>NUCLEOTIDE SEQUENCE [LARGE SCALE GENOMIC DNA]</scope>
    <source>
        <strain evidence="3">DD2</strain>
    </source>
</reference>
<dbReference type="KEGG" id="bsd:BLASA_1443"/>
<dbReference type="PANTHER" id="PTHR42951">
    <property type="entry name" value="METALLO-BETA-LACTAMASE DOMAIN-CONTAINING"/>
    <property type="match status" value="1"/>
</dbReference>
<dbReference type="InterPro" id="IPR050855">
    <property type="entry name" value="NDM-1-like"/>
</dbReference>
<evidence type="ECO:0000313" key="3">
    <source>
        <dbReference type="Proteomes" id="UP000007517"/>
    </source>
</evidence>
<dbReference type="PANTHER" id="PTHR42951:SF4">
    <property type="entry name" value="ACYL-COENZYME A THIOESTERASE MBLAC2"/>
    <property type="match status" value="1"/>
</dbReference>